<evidence type="ECO:0000313" key="2">
    <source>
        <dbReference type="Proteomes" id="UP001216139"/>
    </source>
</evidence>
<dbReference type="Gene3D" id="2.60.40.1120">
    <property type="entry name" value="Carboxypeptidase-like, regulatory domain"/>
    <property type="match status" value="1"/>
</dbReference>
<dbReference type="InterPro" id="IPR008969">
    <property type="entry name" value="CarboxyPept-like_regulatory"/>
</dbReference>
<dbReference type="Proteomes" id="UP001216139">
    <property type="component" value="Chromosome"/>
</dbReference>
<dbReference type="SUPFAM" id="SSF49464">
    <property type="entry name" value="Carboxypeptidase regulatory domain-like"/>
    <property type="match status" value="1"/>
</dbReference>
<dbReference type="RefSeq" id="WP_273629504.1">
    <property type="nucleotide sequence ID" value="NZ_CP117167.1"/>
</dbReference>
<keyword evidence="2" id="KW-1185">Reference proteome</keyword>
<protein>
    <submittedName>
        <fullName evidence="1">Carboxypeptidase-like regulatory domain-containing protein</fullName>
    </submittedName>
</protein>
<dbReference type="Pfam" id="PF13715">
    <property type="entry name" value="CarbopepD_reg_2"/>
    <property type="match status" value="1"/>
</dbReference>
<name>A0ABY7T6C4_9SPHI</name>
<proteinExistence type="predicted"/>
<organism evidence="1 2">
    <name type="scientific">Mucilaginibacter jinjuensis</name>
    <dbReference type="NCBI Taxonomy" id="1176721"/>
    <lineage>
        <taxon>Bacteria</taxon>
        <taxon>Pseudomonadati</taxon>
        <taxon>Bacteroidota</taxon>
        <taxon>Sphingobacteriia</taxon>
        <taxon>Sphingobacteriales</taxon>
        <taxon>Sphingobacteriaceae</taxon>
        <taxon>Mucilaginibacter</taxon>
    </lineage>
</organism>
<reference evidence="1 2" key="1">
    <citation type="submission" date="2023-02" db="EMBL/GenBank/DDBJ databases">
        <title>Genome sequence of Mucilaginibacter jinjuensis strain KACC 16571.</title>
        <authorList>
            <person name="Kim S."/>
            <person name="Heo J."/>
            <person name="Kwon S.-W."/>
        </authorList>
    </citation>
    <scope>NUCLEOTIDE SEQUENCE [LARGE SCALE GENOMIC DNA]</scope>
    <source>
        <strain evidence="1 2">KACC 16571</strain>
    </source>
</reference>
<dbReference type="EMBL" id="CP117167">
    <property type="protein sequence ID" value="WCT11318.1"/>
    <property type="molecule type" value="Genomic_DNA"/>
</dbReference>
<accession>A0ABY7T6C4</accession>
<gene>
    <name evidence="1" type="ORF">PQO05_21505</name>
</gene>
<evidence type="ECO:0000313" key="1">
    <source>
        <dbReference type="EMBL" id="WCT11318.1"/>
    </source>
</evidence>
<sequence>MKHLIAILLFIGLAIGTRAQQLTGVIKDVSTNQPLPFVSVGIKGTPHGTVTNEQGGFVLTASALPITLVISHLGYQAIEQTISNINQNLSISLTPQSTQLPEVTVGNPALSIMQSTVAKVAKTVRNEYFPKVFFRRLTLEGDKPTFFAESFLDAQWQAWGLTKYKISNSRYLQSDNGVNYNNIAMFNMLCSGYVGNSLLVSPIFHKPDSLYKFSIKETFKANGHEIAVIKCELKDQDFAHTAFEGDYYIDTENYNILKTDGTIHHFMMTASGPFNLKVKDVRLITQYKLDADSNMVLDYSNFTLKSTLKAGFVGLKQLTYSGQIFALDYPQSANKTGLADVTLDKLQKEEEKFKSVAYDPGYWKNNPVIKRTSDEDTAVTQLEQLKKVKGNIDKQ</sequence>